<name>A0AA93B9J4_9BACT</name>
<gene>
    <name evidence="4" type="ORF">DXC61_04110</name>
    <name evidence="3" type="ORF">LYY06_09970</name>
</gene>
<keyword evidence="1" id="KW-0732">Signal</keyword>
<comment type="caution">
    <text evidence="4">The sequence shown here is derived from an EMBL/GenBank/DDBJ whole genome shotgun (WGS) entry which is preliminary data.</text>
</comment>
<dbReference type="GO" id="GO:0030247">
    <property type="term" value="F:polysaccharide binding"/>
    <property type="evidence" value="ECO:0007669"/>
    <property type="project" value="InterPro"/>
</dbReference>
<evidence type="ECO:0000313" key="5">
    <source>
        <dbReference type="Proteomes" id="UP000261187"/>
    </source>
</evidence>
<dbReference type="PROSITE" id="PS51257">
    <property type="entry name" value="PROKAR_LIPOPROTEIN"/>
    <property type="match status" value="1"/>
</dbReference>
<proteinExistence type="predicted"/>
<sequence length="465" mass="51383">MKLNKIFSWLFAGLMAISASTLTSCEDQPDKFELTGGVPTVNYIRMPYLSQADSLLDKASLSSVICLVGNNLTSIKELYFNDQKAQLNTSYITDHTMIVQIPATIPADVTDKIYMVTRDGEKVDYDFKVVVPAPNPTSMSCEYAKPGSEVTFYGNYFVDDPNVPLKVTCPDGSVVTDFKSITQSAISFILPESCNTEGAFKVETLYGESETSFHYLDSRGMLFDFDTPWDGVNVLGNHGWHKRDIVEDKTSLKGKYVQLGDGNTVMTSDGGWEDNFFSFEYWAGSWDEPQHVMSGDGVALYNVADFTHFANMSLKFEMYVPSSNPWNAGGMQISFMGYDKVTLNGETGGEGKPVDDSSYDGYVSGPNAFVFNGEGKRNKKEETYGRAIYRPWQSTGTFDTANEWITVTIPLSSFNLDNKGNATTNLPNKITDFASLTMFVVGGGVNGTECKPIIKIDNIRVVPNK</sequence>
<reference evidence="4 5" key="1">
    <citation type="submission" date="2018-08" db="EMBL/GenBank/DDBJ databases">
        <title>A genome reference for cultivated species of the human gut microbiota.</title>
        <authorList>
            <person name="Zou Y."/>
            <person name="Xue W."/>
            <person name="Luo G."/>
        </authorList>
    </citation>
    <scope>NUCLEOTIDE SEQUENCE [LARGE SCALE GENOMIC DNA]</scope>
    <source>
        <strain evidence="4 5">TF06-40</strain>
    </source>
</reference>
<feature type="domain" description="Surface glycan-binding protein B xyloglucan binding" evidence="2">
    <location>
        <begin position="216"/>
        <end position="463"/>
    </location>
</feature>
<evidence type="ECO:0000313" key="3">
    <source>
        <dbReference type="EMBL" id="MCE4122588.1"/>
    </source>
</evidence>
<reference evidence="3" key="2">
    <citation type="submission" date="2021-12" db="EMBL/GenBank/DDBJ databases">
        <authorList>
            <person name="Lv X."/>
        </authorList>
    </citation>
    <scope>NUCLEOTIDE SEQUENCE</scope>
    <source>
        <strain evidence="3">HF2106</strain>
    </source>
</reference>
<protein>
    <submittedName>
        <fullName evidence="3">Glycan-binding surface protein</fullName>
    </submittedName>
</protein>
<dbReference type="EMBL" id="JAJTVO010000017">
    <property type="protein sequence ID" value="MCE4122588.1"/>
    <property type="molecule type" value="Genomic_DNA"/>
</dbReference>
<dbReference type="Proteomes" id="UP000261187">
    <property type="component" value="Unassembled WGS sequence"/>
</dbReference>
<dbReference type="InterPro" id="IPR013783">
    <property type="entry name" value="Ig-like_fold"/>
</dbReference>
<evidence type="ECO:0000256" key="1">
    <source>
        <dbReference type="SAM" id="SignalP"/>
    </source>
</evidence>
<dbReference type="EMBL" id="QSSA01000006">
    <property type="protein sequence ID" value="RGL63197.1"/>
    <property type="molecule type" value="Genomic_DNA"/>
</dbReference>
<evidence type="ECO:0000259" key="2">
    <source>
        <dbReference type="Pfam" id="PF18329"/>
    </source>
</evidence>
<organism evidence="4 5">
    <name type="scientific">Segatella copri</name>
    <dbReference type="NCBI Taxonomy" id="165179"/>
    <lineage>
        <taxon>Bacteria</taxon>
        <taxon>Pseudomonadati</taxon>
        <taxon>Bacteroidota</taxon>
        <taxon>Bacteroidia</taxon>
        <taxon>Bacteroidales</taxon>
        <taxon>Prevotellaceae</taxon>
        <taxon>Segatella</taxon>
    </lineage>
</organism>
<dbReference type="Pfam" id="PF18329">
    <property type="entry name" value="SGBP_B_XBD"/>
    <property type="match status" value="1"/>
</dbReference>
<feature type="signal peptide" evidence="1">
    <location>
        <begin position="1"/>
        <end position="23"/>
    </location>
</feature>
<dbReference type="RefSeq" id="WP_117692697.1">
    <property type="nucleotide sequence ID" value="NZ_JAJTVO010000017.1"/>
</dbReference>
<dbReference type="Proteomes" id="UP001200307">
    <property type="component" value="Unassembled WGS sequence"/>
</dbReference>
<dbReference type="InterPro" id="IPR040475">
    <property type="entry name" value="SGBP_B_XBD"/>
</dbReference>
<accession>A0AA93B9J4</accession>
<feature type="chain" id="PRO_5042788528" evidence="1">
    <location>
        <begin position="24"/>
        <end position="465"/>
    </location>
</feature>
<dbReference type="Gene3D" id="2.60.40.10">
    <property type="entry name" value="Immunoglobulins"/>
    <property type="match status" value="2"/>
</dbReference>
<evidence type="ECO:0000313" key="4">
    <source>
        <dbReference type="EMBL" id="RGL63197.1"/>
    </source>
</evidence>
<dbReference type="AlphaFoldDB" id="A0AA93B9J4"/>